<dbReference type="AlphaFoldDB" id="A0A8H5JLV4"/>
<feature type="region of interest" description="Disordered" evidence="1">
    <location>
        <begin position="310"/>
        <end position="338"/>
    </location>
</feature>
<sequence length="338" mass="38930">MRSISYDIDPGGDIELILKSPNKQNIVPEDTLCPYDRSYLSESPNPPCLGRYEVFSELSPGDEGETPEAEVRMRVSSRHLILASHTFRAMLEGPWIESAPSSQPIRQISTEDWDAFALAIVLDCIHGRHFDIPTEISPGLLTRISTIVDYYQCREAVQVHYRAWTENSVCRLAIETKEEDEMNVMWLFIAWVFHDEDRFRKMAEMFLRRSKGMDQFETNDLPVSGILEKLDGIRQTLFKKTSEALDALQTTLMGGDGCDEEDYCNSVLLPVLIREREYMTEEYDALIPPFDGCRLGNILEFIEYMDRPSREEFERKRPRKTVANPERNTPRGAERLSG</sequence>
<dbReference type="Proteomes" id="UP000522262">
    <property type="component" value="Unassembled WGS sequence"/>
</dbReference>
<name>A0A8H5JLV4_9HYPO</name>
<accession>A0A8H5JLV4</accession>
<evidence type="ECO:0000313" key="3">
    <source>
        <dbReference type="Proteomes" id="UP000522262"/>
    </source>
</evidence>
<dbReference type="EMBL" id="JAAOAM010000015">
    <property type="protein sequence ID" value="KAF5557802.1"/>
    <property type="molecule type" value="Genomic_DNA"/>
</dbReference>
<keyword evidence="3" id="KW-1185">Reference proteome</keyword>
<evidence type="ECO:0000256" key="1">
    <source>
        <dbReference type="SAM" id="MobiDB-lite"/>
    </source>
</evidence>
<proteinExistence type="predicted"/>
<dbReference type="InterPro" id="IPR011333">
    <property type="entry name" value="SKP1/BTB/POZ_sf"/>
</dbReference>
<evidence type="ECO:0008006" key="4">
    <source>
        <dbReference type="Google" id="ProtNLM"/>
    </source>
</evidence>
<reference evidence="2 3" key="1">
    <citation type="submission" date="2020-05" db="EMBL/GenBank/DDBJ databases">
        <title>Identification and distribution of gene clusters putatively required for synthesis of sphingolipid metabolism inhibitors in phylogenetically diverse species of the filamentous fungus Fusarium.</title>
        <authorList>
            <person name="Kim H.-S."/>
            <person name="Busman M."/>
            <person name="Brown D.W."/>
            <person name="Divon H."/>
            <person name="Uhlig S."/>
            <person name="Proctor R.H."/>
        </authorList>
    </citation>
    <scope>NUCLEOTIDE SEQUENCE [LARGE SCALE GENOMIC DNA]</scope>
    <source>
        <strain evidence="2 3">NRRL 53147</strain>
    </source>
</reference>
<evidence type="ECO:0000313" key="2">
    <source>
        <dbReference type="EMBL" id="KAF5557802.1"/>
    </source>
</evidence>
<protein>
    <recommendedName>
        <fullName evidence="4">BTB domain-containing protein</fullName>
    </recommendedName>
</protein>
<feature type="compositionally biased region" description="Basic and acidic residues" evidence="1">
    <location>
        <begin position="328"/>
        <end position="338"/>
    </location>
</feature>
<gene>
    <name evidence="2" type="ORF">FMEXI_540</name>
</gene>
<organism evidence="2 3">
    <name type="scientific">Fusarium mexicanum</name>
    <dbReference type="NCBI Taxonomy" id="751941"/>
    <lineage>
        <taxon>Eukaryota</taxon>
        <taxon>Fungi</taxon>
        <taxon>Dikarya</taxon>
        <taxon>Ascomycota</taxon>
        <taxon>Pezizomycotina</taxon>
        <taxon>Sordariomycetes</taxon>
        <taxon>Hypocreomycetidae</taxon>
        <taxon>Hypocreales</taxon>
        <taxon>Nectriaceae</taxon>
        <taxon>Fusarium</taxon>
        <taxon>Fusarium fujikuroi species complex</taxon>
    </lineage>
</organism>
<comment type="caution">
    <text evidence="2">The sequence shown here is derived from an EMBL/GenBank/DDBJ whole genome shotgun (WGS) entry which is preliminary data.</text>
</comment>
<dbReference type="Gene3D" id="3.30.710.10">
    <property type="entry name" value="Potassium Channel Kv1.1, Chain A"/>
    <property type="match status" value="1"/>
</dbReference>